<accession>A0AAW5W040</accession>
<keyword evidence="1" id="KW-0472">Membrane</keyword>
<dbReference type="Proteomes" id="UP001208074">
    <property type="component" value="Unassembled WGS sequence"/>
</dbReference>
<dbReference type="RefSeq" id="WP_157664309.1">
    <property type="nucleotide sequence ID" value="NZ_JAPKNB010000006.1"/>
</dbReference>
<sequence>MNHKENDKEAAQIDYFVKYFAVGVGVGAALVAVISSSVPAALVCIAASIFYHRPLTKERI</sequence>
<comment type="caution">
    <text evidence="2">The sequence shown here is derived from an EMBL/GenBank/DDBJ whole genome shotgun (WGS) entry which is preliminary data.</text>
</comment>
<keyword evidence="1" id="KW-1133">Transmembrane helix</keyword>
<dbReference type="AlphaFoldDB" id="A0AAW5W040"/>
<gene>
    <name evidence="2" type="ORF">OSH02_10340</name>
</gene>
<organism evidence="2 3">
    <name type="scientific">Alcaligenes phenolicus</name>
    <dbReference type="NCBI Taxonomy" id="232846"/>
    <lineage>
        <taxon>Bacteria</taxon>
        <taxon>Pseudomonadati</taxon>
        <taxon>Pseudomonadota</taxon>
        <taxon>Betaproteobacteria</taxon>
        <taxon>Burkholderiales</taxon>
        <taxon>Alcaligenaceae</taxon>
        <taxon>Alcaligenes</taxon>
    </lineage>
</organism>
<dbReference type="EMBL" id="JAPKNB010000006">
    <property type="protein sequence ID" value="MCX5565762.1"/>
    <property type="molecule type" value="Genomic_DNA"/>
</dbReference>
<reference evidence="2" key="1">
    <citation type="submission" date="2022-11" db="EMBL/GenBank/DDBJ databases">
        <title>Biodiversity and phylogenetic relationships of bacteria.</title>
        <authorList>
            <person name="Machado R.A.R."/>
            <person name="Bhat A."/>
            <person name="Loulou A."/>
            <person name="Kallel S."/>
        </authorList>
    </citation>
    <scope>NUCLEOTIDE SEQUENCE</scope>
    <source>
        <strain evidence="2">DSM 16503</strain>
    </source>
</reference>
<keyword evidence="1" id="KW-0812">Transmembrane</keyword>
<evidence type="ECO:0000256" key="1">
    <source>
        <dbReference type="SAM" id="Phobius"/>
    </source>
</evidence>
<evidence type="ECO:0000313" key="3">
    <source>
        <dbReference type="Proteomes" id="UP001208074"/>
    </source>
</evidence>
<protein>
    <submittedName>
        <fullName evidence="2">Uncharacterized protein</fullName>
    </submittedName>
</protein>
<proteinExistence type="predicted"/>
<name>A0AAW5W040_9BURK</name>
<evidence type="ECO:0000313" key="2">
    <source>
        <dbReference type="EMBL" id="MCX5565762.1"/>
    </source>
</evidence>
<feature type="transmembrane region" description="Helical" evidence="1">
    <location>
        <begin position="20"/>
        <end position="51"/>
    </location>
</feature>